<evidence type="ECO:0000256" key="9">
    <source>
        <dbReference type="SAM" id="MobiDB-lite"/>
    </source>
</evidence>
<feature type="region of interest" description="Disordered" evidence="9">
    <location>
        <begin position="365"/>
        <end position="384"/>
    </location>
</feature>
<gene>
    <name evidence="11" type="ORF">BN9_053690</name>
</gene>
<comment type="cofactor">
    <cofactor evidence="1">
        <name>Mg(2+)</name>
        <dbReference type="ChEBI" id="CHEBI:18420"/>
    </cofactor>
</comment>
<comment type="catalytic activity">
    <reaction evidence="7">
        <text>O-phospho-L-seryl-[protein] + H2O = L-seryl-[protein] + phosphate</text>
        <dbReference type="Rhea" id="RHEA:20629"/>
        <dbReference type="Rhea" id="RHEA-COMP:9863"/>
        <dbReference type="Rhea" id="RHEA-COMP:11604"/>
        <dbReference type="ChEBI" id="CHEBI:15377"/>
        <dbReference type="ChEBI" id="CHEBI:29999"/>
        <dbReference type="ChEBI" id="CHEBI:43474"/>
        <dbReference type="ChEBI" id="CHEBI:83421"/>
        <dbReference type="EC" id="3.1.3.16"/>
    </reaction>
</comment>
<dbReference type="OrthoDB" id="277011at2759"/>
<dbReference type="InterPro" id="IPR011948">
    <property type="entry name" value="Dullard_phosphatase"/>
</dbReference>
<keyword evidence="12" id="KW-1185">Reference proteome</keyword>
<keyword evidence="4" id="KW-0378">Hydrolase</keyword>
<dbReference type="PANTHER" id="PTHR12210">
    <property type="entry name" value="DULLARD PROTEIN PHOSPHATASE"/>
    <property type="match status" value="1"/>
</dbReference>
<protein>
    <recommendedName>
        <fullName evidence="2">protein-serine/threonine phosphatase</fullName>
        <ecNumber evidence="2">3.1.3.16</ecNumber>
    </recommendedName>
</protein>
<dbReference type="PROSITE" id="PS50969">
    <property type="entry name" value="FCP1"/>
    <property type="match status" value="1"/>
</dbReference>
<dbReference type="NCBIfam" id="TIGR02251">
    <property type="entry name" value="HIF-SF_euk"/>
    <property type="match status" value="1"/>
</dbReference>
<feature type="domain" description="FCP1 homology" evidence="10">
    <location>
        <begin position="162"/>
        <end position="320"/>
    </location>
</feature>
<evidence type="ECO:0000313" key="12">
    <source>
        <dbReference type="Proteomes" id="UP000053237"/>
    </source>
</evidence>
<dbReference type="Proteomes" id="UP000053237">
    <property type="component" value="Unassembled WGS sequence"/>
</dbReference>
<evidence type="ECO:0000256" key="2">
    <source>
        <dbReference type="ARBA" id="ARBA00013081"/>
    </source>
</evidence>
<organism evidence="11 12">
    <name type="scientific">Albugo candida</name>
    <dbReference type="NCBI Taxonomy" id="65357"/>
    <lineage>
        <taxon>Eukaryota</taxon>
        <taxon>Sar</taxon>
        <taxon>Stramenopiles</taxon>
        <taxon>Oomycota</taxon>
        <taxon>Peronosporomycetes</taxon>
        <taxon>Albuginales</taxon>
        <taxon>Albuginaceae</taxon>
        <taxon>Albugo</taxon>
    </lineage>
</organism>
<dbReference type="SUPFAM" id="SSF56784">
    <property type="entry name" value="HAD-like"/>
    <property type="match status" value="1"/>
</dbReference>
<dbReference type="CDD" id="cd07521">
    <property type="entry name" value="HAD_FCP1-like"/>
    <property type="match status" value="1"/>
</dbReference>
<dbReference type="GO" id="GO:0046872">
    <property type="term" value="F:metal ion binding"/>
    <property type="evidence" value="ECO:0007669"/>
    <property type="project" value="UniProtKB-KW"/>
</dbReference>
<feature type="region of interest" description="Disordered" evidence="9">
    <location>
        <begin position="598"/>
        <end position="620"/>
    </location>
</feature>
<name>A0A024GDZ4_9STRA</name>
<evidence type="ECO:0000256" key="5">
    <source>
        <dbReference type="ARBA" id="ARBA00022842"/>
    </source>
</evidence>
<dbReference type="SMART" id="SM00577">
    <property type="entry name" value="CPDc"/>
    <property type="match status" value="1"/>
</dbReference>
<comment type="catalytic activity">
    <reaction evidence="8">
        <text>O-phospho-L-threonyl-[protein] + H2O = L-threonyl-[protein] + phosphate</text>
        <dbReference type="Rhea" id="RHEA:47004"/>
        <dbReference type="Rhea" id="RHEA-COMP:11060"/>
        <dbReference type="Rhea" id="RHEA-COMP:11605"/>
        <dbReference type="ChEBI" id="CHEBI:15377"/>
        <dbReference type="ChEBI" id="CHEBI:30013"/>
        <dbReference type="ChEBI" id="CHEBI:43474"/>
        <dbReference type="ChEBI" id="CHEBI:61977"/>
        <dbReference type="EC" id="3.1.3.16"/>
    </reaction>
</comment>
<feature type="region of interest" description="Disordered" evidence="9">
    <location>
        <begin position="76"/>
        <end position="109"/>
    </location>
</feature>
<dbReference type="InParanoid" id="A0A024GDZ4"/>
<dbReference type="Pfam" id="PF03031">
    <property type="entry name" value="NIF"/>
    <property type="match status" value="1"/>
</dbReference>
<dbReference type="EC" id="3.1.3.16" evidence="2"/>
<keyword evidence="5" id="KW-0460">Magnesium</keyword>
<evidence type="ECO:0000256" key="6">
    <source>
        <dbReference type="ARBA" id="ARBA00022912"/>
    </source>
</evidence>
<dbReference type="GO" id="GO:0004722">
    <property type="term" value="F:protein serine/threonine phosphatase activity"/>
    <property type="evidence" value="ECO:0007669"/>
    <property type="project" value="UniProtKB-EC"/>
</dbReference>
<proteinExistence type="predicted"/>
<evidence type="ECO:0000256" key="4">
    <source>
        <dbReference type="ARBA" id="ARBA00022801"/>
    </source>
</evidence>
<evidence type="ECO:0000313" key="11">
    <source>
        <dbReference type="EMBL" id="CCI44560.1"/>
    </source>
</evidence>
<dbReference type="FunFam" id="3.40.50.1000:FF:000192">
    <property type="entry name" value="CTD small phosphatase-like protein"/>
    <property type="match status" value="1"/>
</dbReference>
<dbReference type="STRING" id="65357.A0A024GDZ4"/>
<evidence type="ECO:0000256" key="1">
    <source>
        <dbReference type="ARBA" id="ARBA00001946"/>
    </source>
</evidence>
<dbReference type="InterPro" id="IPR023214">
    <property type="entry name" value="HAD_sf"/>
</dbReference>
<comment type="caution">
    <text evidence="11">The sequence shown here is derived from an EMBL/GenBank/DDBJ whole genome shotgun (WGS) entry which is preliminary data.</text>
</comment>
<evidence type="ECO:0000256" key="8">
    <source>
        <dbReference type="ARBA" id="ARBA00048336"/>
    </source>
</evidence>
<keyword evidence="6" id="KW-0904">Protein phosphatase</keyword>
<sequence>MNSIQTQKQTGNTSISSEPQSTASAIFQTVVFSRKNTHTGPNELRQRPTLASSVPPVQKLADLTPNPLASIVHQADRNGKQKEILNASNVRTGSRRLSRQDRESPQNHSFKNLLSNFCTSLKISEHHQKPQPINDIAKPQHYSYRNASSTQRESVLPPQFPQDIGKKCLVLDLDETLVHSSFRPTSNPDYIIPVEIDGMLHQVYVCKRPGVDLFLTEMAKYYEIVIYTASLSKYANPLLDRLDPERTIRHRLYREHCVLHDGNYIKDLSLINRDLTQSIIIDNSPMSYLFHPRNAIGCSSFIDDPRDRELDSINRFLKLVCSVDDTEKRTLQWRPEQQTPVRHVTRYDMARQERAYDVILCKEREPEREAQRQSKERSDIDMMQQRGKENQLKYGQQYDIIHHQPVCPETTPSTSHIPNRSQNRITSQAEIFQERVATHSNPPSTAAQKTREFDIVSNKFHTNHQERESAIQQAVLHDASEKMTKAKAYDPIQSKYCDDLQEMQEANQLSERRHRSVHFPAQRSYNIVNHQTSEQDDCVMGMEHNNTNRVQKEVVEARMRLHGQQDQDRQENRRLHRAAPKRLTETYAHGYDLITNESYSGRNAKKMVFPPKNDFDRAGG</sequence>
<dbReference type="InterPro" id="IPR050365">
    <property type="entry name" value="TIM50"/>
</dbReference>
<dbReference type="InterPro" id="IPR036412">
    <property type="entry name" value="HAD-like_sf"/>
</dbReference>
<accession>A0A024GDZ4</accession>
<feature type="region of interest" description="Disordered" evidence="9">
    <location>
        <begin position="1"/>
        <end position="21"/>
    </location>
</feature>
<dbReference type="EMBL" id="CAIX01000073">
    <property type="protein sequence ID" value="CCI44560.1"/>
    <property type="molecule type" value="Genomic_DNA"/>
</dbReference>
<dbReference type="InterPro" id="IPR004274">
    <property type="entry name" value="FCP1_dom"/>
</dbReference>
<evidence type="ECO:0000256" key="7">
    <source>
        <dbReference type="ARBA" id="ARBA00047761"/>
    </source>
</evidence>
<dbReference type="AlphaFoldDB" id="A0A024GDZ4"/>
<evidence type="ECO:0000256" key="3">
    <source>
        <dbReference type="ARBA" id="ARBA00022723"/>
    </source>
</evidence>
<reference evidence="11 12" key="1">
    <citation type="submission" date="2012-05" db="EMBL/GenBank/DDBJ databases">
        <title>Recombination and specialization in a pathogen metapopulation.</title>
        <authorList>
            <person name="Gardiner A."/>
            <person name="Kemen E."/>
            <person name="Schultz-Larsen T."/>
            <person name="MacLean D."/>
            <person name="Van Oosterhout C."/>
            <person name="Jones J.D.G."/>
        </authorList>
    </citation>
    <scope>NUCLEOTIDE SEQUENCE [LARGE SCALE GENOMIC DNA]</scope>
    <source>
        <strain evidence="11 12">Ac Nc2</strain>
    </source>
</reference>
<dbReference type="Gene3D" id="3.40.50.1000">
    <property type="entry name" value="HAD superfamily/HAD-like"/>
    <property type="match status" value="1"/>
</dbReference>
<evidence type="ECO:0000259" key="10">
    <source>
        <dbReference type="PROSITE" id="PS50969"/>
    </source>
</evidence>
<keyword evidence="3" id="KW-0479">Metal-binding</keyword>